<evidence type="ECO:0000256" key="1">
    <source>
        <dbReference type="ARBA" id="ARBA00022801"/>
    </source>
</evidence>
<dbReference type="InterPro" id="IPR029058">
    <property type="entry name" value="AB_hydrolase_fold"/>
</dbReference>
<dbReference type="InterPro" id="IPR050300">
    <property type="entry name" value="GDXG_lipolytic_enzyme"/>
</dbReference>
<name>A0A1H1P0U1_9MICO</name>
<dbReference type="EMBL" id="LT629742">
    <property type="protein sequence ID" value="SDS04822.1"/>
    <property type="molecule type" value="Genomic_DNA"/>
</dbReference>
<keyword evidence="4" id="KW-1185">Reference proteome</keyword>
<proteinExistence type="predicted"/>
<accession>A0A1H1P0U1</accession>
<dbReference type="PANTHER" id="PTHR48081:SF13">
    <property type="entry name" value="ALPHA_BETA HYDROLASE"/>
    <property type="match status" value="1"/>
</dbReference>
<dbReference type="InterPro" id="IPR049492">
    <property type="entry name" value="BD-FAE-like_dom"/>
</dbReference>
<dbReference type="Pfam" id="PF20434">
    <property type="entry name" value="BD-FAE"/>
    <property type="match status" value="1"/>
</dbReference>
<sequence length="350" mass="36173">MKSKPALVGRSRRTRAFAVLAAACTGLLATALLSGFHIGVHEIQPESGTTTSELVTPEIIGIRTFAAPTDIRVTEDVVYGTRADGTLLTLDVCAPAEAGTERPAVLSIHGGSWARGDKANADWRAVCQWLASEGFVAYSLNYRLVPESLFPAAIDDVELAARWVRAPANAERFGIDPARLGAFGGSAGGNLAALLGTRGTGPLDRGSRVAAVAELSAPIDLRRAAVVRDGGNALVQDIISRYLGCAEWALCPQAEDASPSTFIDQSDPPFLIGHADAEFIPLAQSQNFAAALAAAGVGVELVTAPGDDHSIGILDAAMRERVAAFFHDALAGAAPQRAALSGGAGPGSSR</sequence>
<gene>
    <name evidence="3" type="ORF">SAMN04489834_0762</name>
</gene>
<evidence type="ECO:0000259" key="2">
    <source>
        <dbReference type="Pfam" id="PF20434"/>
    </source>
</evidence>
<dbReference type="RefSeq" id="WP_172829623.1">
    <property type="nucleotide sequence ID" value="NZ_LT629742.1"/>
</dbReference>
<keyword evidence="1" id="KW-0378">Hydrolase</keyword>
<feature type="domain" description="BD-FAE-like" evidence="2">
    <location>
        <begin position="90"/>
        <end position="292"/>
    </location>
</feature>
<dbReference type="PANTHER" id="PTHR48081">
    <property type="entry name" value="AB HYDROLASE SUPERFAMILY PROTEIN C4A8.06C"/>
    <property type="match status" value="1"/>
</dbReference>
<dbReference type="STRING" id="412690.SAMN04489834_0762"/>
<protein>
    <submittedName>
        <fullName evidence="3">Acetyl esterase/lipase</fullName>
    </submittedName>
</protein>
<evidence type="ECO:0000313" key="4">
    <source>
        <dbReference type="Proteomes" id="UP000181956"/>
    </source>
</evidence>
<organism evidence="3 4">
    <name type="scientific">Microterricola viridarii</name>
    <dbReference type="NCBI Taxonomy" id="412690"/>
    <lineage>
        <taxon>Bacteria</taxon>
        <taxon>Bacillati</taxon>
        <taxon>Actinomycetota</taxon>
        <taxon>Actinomycetes</taxon>
        <taxon>Micrococcales</taxon>
        <taxon>Microbacteriaceae</taxon>
        <taxon>Microterricola</taxon>
    </lineage>
</organism>
<dbReference type="Proteomes" id="UP000181956">
    <property type="component" value="Chromosome I"/>
</dbReference>
<evidence type="ECO:0000313" key="3">
    <source>
        <dbReference type="EMBL" id="SDS04822.1"/>
    </source>
</evidence>
<reference evidence="4" key="1">
    <citation type="submission" date="2016-10" db="EMBL/GenBank/DDBJ databases">
        <authorList>
            <person name="Varghese N."/>
            <person name="Submissions S."/>
        </authorList>
    </citation>
    <scope>NUCLEOTIDE SEQUENCE [LARGE SCALE GENOMIC DNA]</scope>
    <source>
        <strain evidence="4">DSM 21772</strain>
    </source>
</reference>
<dbReference type="Gene3D" id="3.40.50.1820">
    <property type="entry name" value="alpha/beta hydrolase"/>
    <property type="match status" value="1"/>
</dbReference>
<dbReference type="GO" id="GO:0016787">
    <property type="term" value="F:hydrolase activity"/>
    <property type="evidence" value="ECO:0007669"/>
    <property type="project" value="UniProtKB-KW"/>
</dbReference>
<dbReference type="AlphaFoldDB" id="A0A1H1P0U1"/>
<dbReference type="SUPFAM" id="SSF53474">
    <property type="entry name" value="alpha/beta-Hydrolases"/>
    <property type="match status" value="1"/>
</dbReference>